<evidence type="ECO:0000313" key="4">
    <source>
        <dbReference type="Proteomes" id="UP000286134"/>
    </source>
</evidence>
<dbReference type="Pfam" id="PF13672">
    <property type="entry name" value="PP2C_2"/>
    <property type="match status" value="1"/>
</dbReference>
<dbReference type="PROSITE" id="PS51746">
    <property type="entry name" value="PPM_2"/>
    <property type="match status" value="1"/>
</dbReference>
<dbReference type="EMBL" id="MCFK01009965">
    <property type="protein sequence ID" value="RKF54205.1"/>
    <property type="molecule type" value="Genomic_DNA"/>
</dbReference>
<dbReference type="Proteomes" id="UP000286134">
    <property type="component" value="Unassembled WGS sequence"/>
</dbReference>
<comment type="catalytic activity">
    <reaction evidence="1">
        <text>O-phospho-L-threonyl-[protein] + H2O = L-threonyl-[protein] + phosphate</text>
        <dbReference type="Rhea" id="RHEA:47004"/>
        <dbReference type="Rhea" id="RHEA-COMP:11060"/>
        <dbReference type="Rhea" id="RHEA-COMP:11605"/>
        <dbReference type="ChEBI" id="CHEBI:15377"/>
        <dbReference type="ChEBI" id="CHEBI:30013"/>
        <dbReference type="ChEBI" id="CHEBI:43474"/>
        <dbReference type="ChEBI" id="CHEBI:61977"/>
        <dbReference type="EC" id="3.1.3.16"/>
    </reaction>
</comment>
<keyword evidence="4" id="KW-1185">Reference proteome</keyword>
<dbReference type="AlphaFoldDB" id="A0A420H9U9"/>
<dbReference type="OrthoDB" id="60843at2759"/>
<dbReference type="PANTHER" id="PTHR12320:SF1">
    <property type="entry name" value="PROTEIN PHOSPHATASE PTC7 HOMOLOG"/>
    <property type="match status" value="1"/>
</dbReference>
<comment type="cofactor">
    <cofactor evidence="1">
        <name>Mg(2+)</name>
        <dbReference type="ChEBI" id="CHEBI:18420"/>
    </cofactor>
</comment>
<comment type="caution">
    <text evidence="3">The sequence shown here is derived from an EMBL/GenBank/DDBJ whole genome shotgun (WGS) entry which is preliminary data.</text>
</comment>
<dbReference type="InterPro" id="IPR039123">
    <property type="entry name" value="PPTC7"/>
</dbReference>
<dbReference type="STRING" id="212602.A0A420H9U9"/>
<gene>
    <name evidence="3" type="ORF">OnM2_099053</name>
</gene>
<name>A0A420H9U9_9PEZI</name>
<comment type="catalytic activity">
    <reaction evidence="1">
        <text>O-phospho-L-seryl-[protein] + H2O = L-seryl-[protein] + phosphate</text>
        <dbReference type="Rhea" id="RHEA:20629"/>
        <dbReference type="Rhea" id="RHEA-COMP:9863"/>
        <dbReference type="Rhea" id="RHEA-COMP:11604"/>
        <dbReference type="ChEBI" id="CHEBI:15377"/>
        <dbReference type="ChEBI" id="CHEBI:29999"/>
        <dbReference type="ChEBI" id="CHEBI:43474"/>
        <dbReference type="ChEBI" id="CHEBI:83421"/>
        <dbReference type="EC" id="3.1.3.16"/>
    </reaction>
</comment>
<comment type="similarity">
    <text evidence="1">Belongs to the PP2C family.</text>
</comment>
<keyword evidence="1" id="KW-0378">Hydrolase</keyword>
<proteinExistence type="inferred from homology"/>
<dbReference type="GO" id="GO:0004722">
    <property type="term" value="F:protein serine/threonine phosphatase activity"/>
    <property type="evidence" value="ECO:0007669"/>
    <property type="project" value="UniProtKB-EC"/>
</dbReference>
<dbReference type="SMART" id="SM00332">
    <property type="entry name" value="PP2Cc"/>
    <property type="match status" value="1"/>
</dbReference>
<reference evidence="3 4" key="1">
    <citation type="journal article" date="2018" name="BMC Genomics">
        <title>Comparative genome analyses reveal sequence features reflecting distinct modes of host-adaptation between dicot and monocot powdery mildew.</title>
        <authorList>
            <person name="Wu Y."/>
            <person name="Ma X."/>
            <person name="Pan Z."/>
            <person name="Kale S.D."/>
            <person name="Song Y."/>
            <person name="King H."/>
            <person name="Zhang Q."/>
            <person name="Presley C."/>
            <person name="Deng X."/>
            <person name="Wei C.I."/>
            <person name="Xiao S."/>
        </authorList>
    </citation>
    <scope>NUCLEOTIDE SEQUENCE [LARGE SCALE GENOMIC DNA]</scope>
    <source>
        <strain evidence="3">UMSG2</strain>
    </source>
</reference>
<dbReference type="EC" id="3.1.3.16" evidence="1"/>
<dbReference type="InterPro" id="IPR036457">
    <property type="entry name" value="PPM-type-like_dom_sf"/>
</dbReference>
<evidence type="ECO:0000313" key="3">
    <source>
        <dbReference type="EMBL" id="RKF54205.1"/>
    </source>
</evidence>
<sequence>MAFILHNRQRLKTLSGRNGHTFDRIISSTANYIAKDLHLTLPRESFRLLYTSAIASSLSSCETTPRPRQKFFYNIAASYVAKHNKFISDQNSCDFTKDNTDISYLKSLTRQQHQKLYTDNRLKTGQDAFFVSQVGQTQDVVMGVADGVGGWVEANVDPADFSHGLCYYMKYAASIYEKEEWGGSDLNARSLIRRGFDELCQDQSVKAGSSTACVAVVKDNGVLDVANLGDSGYILIRLNAIHSYSTPQTHDFNTPFQLAIIPPQDEYQSAIYGTPYLQDAPEKAGITAGNLEHGDVLIIGSDGLWDNLFNSDILKIVSQAMLRAQAWKYSSSEGFSVGKNLAATLSCPDRISRFKLESLHRSIVTKITAEAKAASMNKLRDGPFSQEVKRTYPNIDYSGGKIDDICVILAIVCEEGKY</sequence>
<keyword evidence="1" id="KW-0460">Magnesium</keyword>
<feature type="domain" description="PPM-type phosphatase" evidence="2">
    <location>
        <begin position="105"/>
        <end position="412"/>
    </location>
</feature>
<keyword evidence="1" id="KW-0479">Metal-binding</keyword>
<keyword evidence="1" id="KW-0464">Manganese</keyword>
<organism evidence="3 4">
    <name type="scientific">Erysiphe neolycopersici</name>
    <dbReference type="NCBI Taxonomy" id="212602"/>
    <lineage>
        <taxon>Eukaryota</taxon>
        <taxon>Fungi</taxon>
        <taxon>Dikarya</taxon>
        <taxon>Ascomycota</taxon>
        <taxon>Pezizomycotina</taxon>
        <taxon>Leotiomycetes</taxon>
        <taxon>Erysiphales</taxon>
        <taxon>Erysiphaceae</taxon>
        <taxon>Erysiphe</taxon>
    </lineage>
</organism>
<comment type="cofactor">
    <cofactor evidence="1">
        <name>Mn(2+)</name>
        <dbReference type="ChEBI" id="CHEBI:29035"/>
    </cofactor>
</comment>
<accession>A0A420H9U9</accession>
<keyword evidence="1" id="KW-0904">Protein phosphatase</keyword>
<dbReference type="PANTHER" id="PTHR12320">
    <property type="entry name" value="PROTEIN PHOSPHATASE 2C"/>
    <property type="match status" value="1"/>
</dbReference>
<protein>
    <recommendedName>
        <fullName evidence="1">Protein phosphatase</fullName>
        <ecNumber evidence="1">3.1.3.16</ecNumber>
    </recommendedName>
</protein>
<evidence type="ECO:0000259" key="2">
    <source>
        <dbReference type="PROSITE" id="PS51746"/>
    </source>
</evidence>
<dbReference type="Gene3D" id="3.60.40.10">
    <property type="entry name" value="PPM-type phosphatase domain"/>
    <property type="match status" value="1"/>
</dbReference>
<evidence type="ECO:0000256" key="1">
    <source>
        <dbReference type="RuleBase" id="RU366020"/>
    </source>
</evidence>
<dbReference type="GO" id="GO:0046872">
    <property type="term" value="F:metal ion binding"/>
    <property type="evidence" value="ECO:0007669"/>
    <property type="project" value="UniProtKB-UniRule"/>
</dbReference>
<dbReference type="InterPro" id="IPR001932">
    <property type="entry name" value="PPM-type_phosphatase-like_dom"/>
</dbReference>
<dbReference type="SUPFAM" id="SSF81606">
    <property type="entry name" value="PP2C-like"/>
    <property type="match status" value="1"/>
</dbReference>